<dbReference type="AlphaFoldDB" id="A0A177YHH8"/>
<dbReference type="Pfam" id="PF11887">
    <property type="entry name" value="Mce4_CUP1"/>
    <property type="match status" value="1"/>
</dbReference>
<keyword evidence="4" id="KW-1185">Reference proteome</keyword>
<name>A0A177YHH8_9NOCA</name>
<protein>
    <submittedName>
        <fullName evidence="3">Mammalian cell entry protein</fullName>
    </submittedName>
</protein>
<feature type="domain" description="Mammalian cell entry C-terminal" evidence="2">
    <location>
        <begin position="114"/>
        <end position="321"/>
    </location>
</feature>
<dbReference type="InterPro" id="IPR003399">
    <property type="entry name" value="Mce/MlaD"/>
</dbReference>
<dbReference type="PANTHER" id="PTHR33371:SF17">
    <property type="entry name" value="MCE-FAMILY PROTEIN MCE1B"/>
    <property type="match status" value="1"/>
</dbReference>
<dbReference type="Proteomes" id="UP000077519">
    <property type="component" value="Unassembled WGS sequence"/>
</dbReference>
<dbReference type="RefSeq" id="WP_068426191.1">
    <property type="nucleotide sequence ID" value="NZ_LVHI01000012.1"/>
</dbReference>
<dbReference type="InterPro" id="IPR052336">
    <property type="entry name" value="MlaD_Phospholipid_Transporter"/>
</dbReference>
<organism evidence="3 4">
    <name type="scientific">Rhodococcoides kyotonense</name>
    <dbReference type="NCBI Taxonomy" id="398843"/>
    <lineage>
        <taxon>Bacteria</taxon>
        <taxon>Bacillati</taxon>
        <taxon>Actinomycetota</taxon>
        <taxon>Actinomycetes</taxon>
        <taxon>Mycobacteriales</taxon>
        <taxon>Nocardiaceae</taxon>
        <taxon>Rhodococcoides</taxon>
    </lineage>
</organism>
<evidence type="ECO:0000313" key="3">
    <source>
        <dbReference type="EMBL" id="OAK54977.1"/>
    </source>
</evidence>
<dbReference type="InterPro" id="IPR024516">
    <property type="entry name" value="Mce_C"/>
</dbReference>
<accession>A0A177YHH8</accession>
<evidence type="ECO:0000313" key="4">
    <source>
        <dbReference type="Proteomes" id="UP000077519"/>
    </source>
</evidence>
<proteinExistence type="predicted"/>
<dbReference type="Pfam" id="PF02470">
    <property type="entry name" value="MlaD"/>
    <property type="match status" value="1"/>
</dbReference>
<feature type="domain" description="Mce/MlaD" evidence="1">
    <location>
        <begin position="36"/>
        <end position="109"/>
    </location>
</feature>
<dbReference type="PANTHER" id="PTHR33371">
    <property type="entry name" value="INTERMEMBRANE PHOSPHOLIPID TRANSPORT SYSTEM BINDING PROTEIN MLAD-RELATED"/>
    <property type="match status" value="1"/>
</dbReference>
<comment type="caution">
    <text evidence="3">The sequence shown here is derived from an EMBL/GenBank/DDBJ whole genome shotgun (WGS) entry which is preliminary data.</text>
</comment>
<dbReference type="NCBIfam" id="TIGR00996">
    <property type="entry name" value="Mtu_fam_mce"/>
    <property type="match status" value="1"/>
</dbReference>
<evidence type="ECO:0000259" key="2">
    <source>
        <dbReference type="Pfam" id="PF11887"/>
    </source>
</evidence>
<sequence length="342" mass="36014">MRGNTVKLSIFALVMAVIFAALALVFSQYRFGSTDAYSAVFTDASGLKTGDKVRIAGVPVGSVTSVGVGEHNRAEIDFDVDSTYPLLTSTAATVRYENLVGDRYLELLEGPGAATELPDGGTIPVEQTSPALDLDLLLGGFKPLLRGLDPQQINDLSAALLHVLQGQGGTLVSLLGSTSSFTNTLADRDQLIGDVVTNLNTTLGTIDSQGEQFETTIDSLHQLISGLAQDKDPIGDAIPRIDGAAGDLAGLLQATRPDIQSMIAQANRTATQLDLGSGDIDAVLTRLPSDYKKLIRVGSYGSFFQFYLCSNTFKLSGPDGQTLLVPTAKQDTGRCANINGAN</sequence>
<gene>
    <name evidence="3" type="ORF">A3K89_04995</name>
</gene>
<reference evidence="3 4" key="1">
    <citation type="submission" date="2016-03" db="EMBL/GenBank/DDBJ databases">
        <title>Genome sequence of Rhodococcus kyotonensis KB10.</title>
        <authorList>
            <person name="Jeong H."/>
            <person name="Hong C.E."/>
            <person name="Jo S.H."/>
            <person name="Park J.M."/>
        </authorList>
    </citation>
    <scope>NUCLEOTIDE SEQUENCE [LARGE SCALE GENOMIC DNA]</scope>
    <source>
        <strain evidence="3 4">KB10</strain>
    </source>
</reference>
<dbReference type="EMBL" id="LVHI01000012">
    <property type="protein sequence ID" value="OAK54977.1"/>
    <property type="molecule type" value="Genomic_DNA"/>
</dbReference>
<dbReference type="InterPro" id="IPR005693">
    <property type="entry name" value="Mce"/>
</dbReference>
<dbReference type="GO" id="GO:0051701">
    <property type="term" value="P:biological process involved in interaction with host"/>
    <property type="evidence" value="ECO:0007669"/>
    <property type="project" value="TreeGrafter"/>
</dbReference>
<evidence type="ECO:0000259" key="1">
    <source>
        <dbReference type="Pfam" id="PF02470"/>
    </source>
</evidence>
<dbReference type="GO" id="GO:0005576">
    <property type="term" value="C:extracellular region"/>
    <property type="evidence" value="ECO:0007669"/>
    <property type="project" value="TreeGrafter"/>
</dbReference>